<dbReference type="EMBL" id="MCGO01000082">
    <property type="protein sequence ID" value="ORY30447.1"/>
    <property type="molecule type" value="Genomic_DNA"/>
</dbReference>
<sequence>MSVILAQWLQNDVGLSRRVSPTDLDSAFASGFLFAEVLFRLNKVSPADFAAFENCNALNLEAAVANFSKIELVLRESLNVKLSPNTAFDLISGKKGGAARLLYQIKAASGNAPSQKDKEIIALPPLPHLRDNKPAFESYPTSPLPGSPHPPLSANVTSSPRRKYDEKEHDFFAETLRLKLRRVHHAGYRPLDHPRLDHPEVDYEKLLERKRREQQEKLDLLERENEKKPPKVAEACEPVSQTKKALPPRKVIKELTKTEHAYSMREQAKLDKKREAIELRDKRIVQNLLQNLDQFEKNLHMDEKPKDEETVVEAKEEETAALDPEDIKAFVSKRASLDPIQHSKELSRQMPPQEEEAKKTEEYVDKIRERKLEEDVSRKEREQRRRKIVLGHQQAKEEMEKSHLEELLLTKLMRQSKQERRIAEGLMQIRLEKDFMCENRMHREEQYAKRRQKDYEEALEREFILAEKAREEYKKQTELQLAQHFEILAIKAGEKYIKHAEDCKEIVHQIIDLSFKIAEYRELNDYDDAPPNPNMLRQWKILFIKGQPLLRGYNLHLEQDKIKDLTQLPVHQLHKRTHDQDNFEIVTPPDNGKDKPKLPTVPLRMILLGKRFAGKKTVAKQIAEYYELAFLTVEGLTKDAISEVEAIESTITDAKQKKAATANLIGTKLQQAMTVGNGPDDEYWSLLYQAQLLEKELSGYEDPKPVKPGTLKRTPTSKEKEKEKPVPMKKKSLIAPADERGEAKGPVPVSGVDAVFLLEIDNEMAVKRATGRRLDPLTGIEYHLETNPPPLNQPGIHERLVPVDDDGCQDTQLQYQIALFEEQEDLLKEWFSRFNNLHIIDSMAPQEETHNAVKEIVHELADKKEQEKQQRLKELAAAEPPNCKNTSTPITPQPPKEVPAPAPPAANPPEVKKEDEKKGKVGSGKNRSGSAKQAAEKPTSEERIPDRSGGSAAVIYVEAPDASLPPLVRTAAPDGRKLPTKELAEIMSDR</sequence>
<dbReference type="InterPro" id="IPR027417">
    <property type="entry name" value="P-loop_NTPase"/>
</dbReference>
<organism evidence="3 4">
    <name type="scientific">Rhizoclosmatium globosum</name>
    <dbReference type="NCBI Taxonomy" id="329046"/>
    <lineage>
        <taxon>Eukaryota</taxon>
        <taxon>Fungi</taxon>
        <taxon>Fungi incertae sedis</taxon>
        <taxon>Chytridiomycota</taxon>
        <taxon>Chytridiomycota incertae sedis</taxon>
        <taxon>Chytridiomycetes</taxon>
        <taxon>Chytridiales</taxon>
        <taxon>Chytriomycetaceae</taxon>
        <taxon>Rhizoclosmatium</taxon>
    </lineage>
</organism>
<evidence type="ECO:0000256" key="1">
    <source>
        <dbReference type="SAM" id="MobiDB-lite"/>
    </source>
</evidence>
<dbReference type="STRING" id="329046.A0A1Y2B7K4"/>
<dbReference type="InterPro" id="IPR052634">
    <property type="entry name" value="Sperm_flagellar-bone_growth"/>
</dbReference>
<feature type="region of interest" description="Disordered" evidence="1">
    <location>
        <begin position="699"/>
        <end position="728"/>
    </location>
</feature>
<dbReference type="Pfam" id="PF06294">
    <property type="entry name" value="CH_2"/>
    <property type="match status" value="1"/>
</dbReference>
<feature type="compositionally biased region" description="Basic and acidic residues" evidence="1">
    <location>
        <begin position="910"/>
        <end position="919"/>
    </location>
</feature>
<evidence type="ECO:0000259" key="2">
    <source>
        <dbReference type="PROSITE" id="PS50021"/>
    </source>
</evidence>
<dbReference type="OrthoDB" id="62528at2759"/>
<gene>
    <name evidence="3" type="ORF">BCR33DRAFT_792569</name>
</gene>
<feature type="compositionally biased region" description="Basic and acidic residues" evidence="1">
    <location>
        <begin position="934"/>
        <end position="946"/>
    </location>
</feature>
<feature type="compositionally biased region" description="Pro residues" evidence="1">
    <location>
        <begin position="142"/>
        <end position="151"/>
    </location>
</feature>
<evidence type="ECO:0000313" key="3">
    <source>
        <dbReference type="EMBL" id="ORY30447.1"/>
    </source>
</evidence>
<feature type="compositionally biased region" description="Basic and acidic residues" evidence="1">
    <location>
        <begin position="716"/>
        <end position="726"/>
    </location>
</feature>
<dbReference type="InterPro" id="IPR001715">
    <property type="entry name" value="CH_dom"/>
</dbReference>
<feature type="region of interest" description="Disordered" evidence="1">
    <location>
        <begin position="864"/>
        <end position="952"/>
    </location>
</feature>
<protein>
    <recommendedName>
        <fullName evidence="2">Calponin-homology (CH) domain-containing protein</fullName>
    </recommendedName>
</protein>
<feature type="domain" description="Calponin-homology (CH)" evidence="2">
    <location>
        <begin position="1"/>
        <end position="110"/>
    </location>
</feature>
<feature type="region of interest" description="Disordered" evidence="1">
    <location>
        <begin position="338"/>
        <end position="361"/>
    </location>
</feature>
<proteinExistence type="predicted"/>
<dbReference type="AlphaFoldDB" id="A0A1Y2B7K4"/>
<dbReference type="Gene3D" id="1.10.418.10">
    <property type="entry name" value="Calponin-like domain"/>
    <property type="match status" value="1"/>
</dbReference>
<reference evidence="3 4" key="1">
    <citation type="submission" date="2016-07" db="EMBL/GenBank/DDBJ databases">
        <title>Pervasive Adenine N6-methylation of Active Genes in Fungi.</title>
        <authorList>
            <consortium name="DOE Joint Genome Institute"/>
            <person name="Mondo S.J."/>
            <person name="Dannebaum R.O."/>
            <person name="Kuo R.C."/>
            <person name="Labutti K."/>
            <person name="Haridas S."/>
            <person name="Kuo A."/>
            <person name="Salamov A."/>
            <person name="Ahrendt S.R."/>
            <person name="Lipzen A."/>
            <person name="Sullivan W."/>
            <person name="Andreopoulos W.B."/>
            <person name="Clum A."/>
            <person name="Lindquist E."/>
            <person name="Daum C."/>
            <person name="Ramamoorthy G.K."/>
            <person name="Gryganskyi A."/>
            <person name="Culley D."/>
            <person name="Magnuson J.K."/>
            <person name="James T.Y."/>
            <person name="O'Malley M.A."/>
            <person name="Stajich J.E."/>
            <person name="Spatafora J.W."/>
            <person name="Visel A."/>
            <person name="Grigoriev I.V."/>
        </authorList>
    </citation>
    <scope>NUCLEOTIDE SEQUENCE [LARGE SCALE GENOMIC DNA]</scope>
    <source>
        <strain evidence="3 4">JEL800</strain>
    </source>
</reference>
<dbReference type="Proteomes" id="UP000193642">
    <property type="component" value="Unassembled WGS sequence"/>
</dbReference>
<dbReference type="PANTHER" id="PTHR14919">
    <property type="entry name" value="KPL2-RELATED"/>
    <property type="match status" value="1"/>
</dbReference>
<evidence type="ECO:0000313" key="4">
    <source>
        <dbReference type="Proteomes" id="UP000193642"/>
    </source>
</evidence>
<dbReference type="InterPro" id="IPR036872">
    <property type="entry name" value="CH_dom_sf"/>
</dbReference>
<feature type="compositionally biased region" description="Basic and acidic residues" evidence="1">
    <location>
        <begin position="864"/>
        <end position="876"/>
    </location>
</feature>
<feature type="region of interest" description="Disordered" evidence="1">
    <location>
        <begin position="132"/>
        <end position="163"/>
    </location>
</feature>
<dbReference type="PANTHER" id="PTHR14919:SF0">
    <property type="entry name" value="SPERM FLAGELLAR PROTEIN 2"/>
    <property type="match status" value="1"/>
</dbReference>
<keyword evidence="4" id="KW-1185">Reference proteome</keyword>
<comment type="caution">
    <text evidence="3">The sequence shown here is derived from an EMBL/GenBank/DDBJ whole genome shotgun (WGS) entry which is preliminary data.</text>
</comment>
<dbReference type="GO" id="GO:0005737">
    <property type="term" value="C:cytoplasm"/>
    <property type="evidence" value="ECO:0007669"/>
    <property type="project" value="UniProtKB-ARBA"/>
</dbReference>
<dbReference type="SUPFAM" id="SSF52540">
    <property type="entry name" value="P-loop containing nucleoside triphosphate hydrolases"/>
    <property type="match status" value="1"/>
</dbReference>
<dbReference type="Gene3D" id="3.40.50.300">
    <property type="entry name" value="P-loop containing nucleotide triphosphate hydrolases"/>
    <property type="match status" value="1"/>
</dbReference>
<name>A0A1Y2B7K4_9FUNG</name>
<dbReference type="InterPro" id="IPR054517">
    <property type="entry name" value="SPEF2_D5"/>
</dbReference>
<dbReference type="PROSITE" id="PS50021">
    <property type="entry name" value="CH"/>
    <property type="match status" value="1"/>
</dbReference>
<feature type="compositionally biased region" description="Pro residues" evidence="1">
    <location>
        <begin position="891"/>
        <end position="907"/>
    </location>
</feature>
<accession>A0A1Y2B7K4</accession>
<dbReference type="Pfam" id="PF22946">
    <property type="entry name" value="SPEF2_D5"/>
    <property type="match status" value="1"/>
</dbReference>
<dbReference type="InterPro" id="IPR010441">
    <property type="entry name" value="CH_2"/>
</dbReference>